<comment type="caution">
    <text evidence="2">The sequence shown here is derived from an EMBL/GenBank/DDBJ whole genome shotgun (WGS) entry which is preliminary data.</text>
</comment>
<accession>A0A2A9F7S0</accession>
<feature type="compositionally biased region" description="Polar residues" evidence="1">
    <location>
        <begin position="1"/>
        <end position="13"/>
    </location>
</feature>
<evidence type="ECO:0000256" key="1">
    <source>
        <dbReference type="SAM" id="MobiDB-lite"/>
    </source>
</evidence>
<evidence type="ECO:0000313" key="2">
    <source>
        <dbReference type="EMBL" id="PFG47218.1"/>
    </source>
</evidence>
<gene>
    <name evidence="2" type="ORF">ATK36_2250</name>
</gene>
<dbReference type="AlphaFoldDB" id="A0A2A9F7S0"/>
<dbReference type="Proteomes" id="UP000243542">
    <property type="component" value="Unassembled WGS sequence"/>
</dbReference>
<name>A0A2A9F7S0_9PSEU</name>
<sequence length="57" mass="6147">MHRYRGSTSSLDAGQQAAEAPKKTHEDLITRISRRQGKMDASREGDAAGKAALVSPH</sequence>
<dbReference type="EMBL" id="PDJK01000002">
    <property type="protein sequence ID" value="PFG47218.1"/>
    <property type="molecule type" value="Genomic_DNA"/>
</dbReference>
<keyword evidence="3" id="KW-1185">Reference proteome</keyword>
<reference evidence="2 3" key="1">
    <citation type="submission" date="2017-10" db="EMBL/GenBank/DDBJ databases">
        <title>Sequencing the genomes of 1000 actinobacteria strains.</title>
        <authorList>
            <person name="Klenk H.-P."/>
        </authorList>
    </citation>
    <scope>NUCLEOTIDE SEQUENCE [LARGE SCALE GENOMIC DNA]</scope>
    <source>
        <strain evidence="2 3">DSM 46092</strain>
    </source>
</reference>
<organism evidence="2 3">
    <name type="scientific">Amycolatopsis sulphurea</name>
    <dbReference type="NCBI Taxonomy" id="76022"/>
    <lineage>
        <taxon>Bacteria</taxon>
        <taxon>Bacillati</taxon>
        <taxon>Actinomycetota</taxon>
        <taxon>Actinomycetes</taxon>
        <taxon>Pseudonocardiales</taxon>
        <taxon>Pseudonocardiaceae</taxon>
        <taxon>Amycolatopsis</taxon>
    </lineage>
</organism>
<feature type="region of interest" description="Disordered" evidence="1">
    <location>
        <begin position="1"/>
        <end position="57"/>
    </location>
</feature>
<protein>
    <submittedName>
        <fullName evidence="2">Uncharacterized protein</fullName>
    </submittedName>
</protein>
<proteinExistence type="predicted"/>
<feature type="compositionally biased region" description="Basic and acidic residues" evidence="1">
    <location>
        <begin position="20"/>
        <end position="29"/>
    </location>
</feature>
<evidence type="ECO:0000313" key="3">
    <source>
        <dbReference type="Proteomes" id="UP000243542"/>
    </source>
</evidence>
<dbReference type="RefSeq" id="WP_170069689.1">
    <property type="nucleotide sequence ID" value="NZ_JBIAKZ010000013.1"/>
</dbReference>
<feature type="compositionally biased region" description="Basic and acidic residues" evidence="1">
    <location>
        <begin position="37"/>
        <end position="47"/>
    </location>
</feature>